<feature type="compositionally biased region" description="Basic residues" evidence="1">
    <location>
        <begin position="93"/>
        <end position="129"/>
    </location>
</feature>
<evidence type="ECO:0000313" key="3">
    <source>
        <dbReference type="Proteomes" id="UP001500058"/>
    </source>
</evidence>
<evidence type="ECO:0000313" key="2">
    <source>
        <dbReference type="EMBL" id="GAA2383212.1"/>
    </source>
</evidence>
<name>A0ABP5UMX0_9ACTN</name>
<organism evidence="2 3">
    <name type="scientific">Streptomyces glaucosporus</name>
    <dbReference type="NCBI Taxonomy" id="284044"/>
    <lineage>
        <taxon>Bacteria</taxon>
        <taxon>Bacillati</taxon>
        <taxon>Actinomycetota</taxon>
        <taxon>Actinomycetes</taxon>
        <taxon>Kitasatosporales</taxon>
        <taxon>Streptomycetaceae</taxon>
        <taxon>Streptomyces</taxon>
    </lineage>
</organism>
<comment type="caution">
    <text evidence="2">The sequence shown here is derived from an EMBL/GenBank/DDBJ whole genome shotgun (WGS) entry which is preliminary data.</text>
</comment>
<reference evidence="3" key="1">
    <citation type="journal article" date="2019" name="Int. J. Syst. Evol. Microbiol.">
        <title>The Global Catalogue of Microorganisms (GCM) 10K type strain sequencing project: providing services to taxonomists for standard genome sequencing and annotation.</title>
        <authorList>
            <consortium name="The Broad Institute Genomics Platform"/>
            <consortium name="The Broad Institute Genome Sequencing Center for Infectious Disease"/>
            <person name="Wu L."/>
            <person name="Ma J."/>
        </authorList>
    </citation>
    <scope>NUCLEOTIDE SEQUENCE [LARGE SCALE GENOMIC DNA]</scope>
    <source>
        <strain evidence="3">JCM 6921</strain>
    </source>
</reference>
<protein>
    <submittedName>
        <fullName evidence="2">Uncharacterized protein</fullName>
    </submittedName>
</protein>
<feature type="compositionally biased region" description="Low complexity" evidence="1">
    <location>
        <begin position="81"/>
        <end position="92"/>
    </location>
</feature>
<proteinExistence type="predicted"/>
<feature type="region of interest" description="Disordered" evidence="1">
    <location>
        <begin position="74"/>
        <end position="140"/>
    </location>
</feature>
<keyword evidence="3" id="KW-1185">Reference proteome</keyword>
<gene>
    <name evidence="2" type="ORF">GCM10010420_01550</name>
</gene>
<dbReference type="EMBL" id="BAAATJ010000001">
    <property type="protein sequence ID" value="GAA2383212.1"/>
    <property type="molecule type" value="Genomic_DNA"/>
</dbReference>
<accession>A0ABP5UMX0</accession>
<sequence>MRALDVHALADRLHDRFRLLGRACRDAPARQRTLCAVIGWSRETLSPPERTVPRRLSVLAGALRRDGYAVARTTATPVPWRSPSRGSPGRVRPGARRAGRGRFRGGLRPRPHPHRRRPGAPPRRSRVPRSRAGEVTAAGR</sequence>
<dbReference type="Proteomes" id="UP001500058">
    <property type="component" value="Unassembled WGS sequence"/>
</dbReference>
<evidence type="ECO:0000256" key="1">
    <source>
        <dbReference type="SAM" id="MobiDB-lite"/>
    </source>
</evidence>